<sequence length="167" mass="18596">MLVDIPLLSGLRQRRYGLPPASIEAATSREGRIFASHLYDPVVRGRRHDWADAEPANILDDLYEVITSLQDAVVRDLRASGIVIEANPTSNLATGAVGSMEEHPLLRHLRNDHDAGLFSINTDDPGVFATRCSGCASYLHRSWRCCRRFESGRAHQSCSFRLKPPPF</sequence>
<protein>
    <submittedName>
        <fullName evidence="7">Adenosine deaminase</fullName>
        <ecNumber evidence="7">3.5.4.4</ecNumber>
    </submittedName>
</protein>
<evidence type="ECO:0000256" key="5">
    <source>
        <dbReference type="ARBA" id="ARBA00022833"/>
    </source>
</evidence>
<keyword evidence="5" id="KW-0862">Zinc</keyword>
<dbReference type="AlphaFoldDB" id="G7Z4G5"/>
<dbReference type="GO" id="GO:0009168">
    <property type="term" value="P:purine ribonucleoside monophosphate biosynthetic process"/>
    <property type="evidence" value="ECO:0007669"/>
    <property type="project" value="InterPro"/>
</dbReference>
<dbReference type="GO" id="GO:0019239">
    <property type="term" value="F:deaminase activity"/>
    <property type="evidence" value="ECO:0007669"/>
    <property type="project" value="InterPro"/>
</dbReference>
<dbReference type="InterPro" id="IPR001365">
    <property type="entry name" value="A_deaminase_dom"/>
</dbReference>
<evidence type="ECO:0000256" key="2">
    <source>
        <dbReference type="ARBA" id="ARBA00006676"/>
    </source>
</evidence>
<evidence type="ECO:0000259" key="6">
    <source>
        <dbReference type="Pfam" id="PF00962"/>
    </source>
</evidence>
<dbReference type="InterPro" id="IPR006650">
    <property type="entry name" value="A/AMP_deam_AS"/>
</dbReference>
<dbReference type="Gene3D" id="3.20.20.140">
    <property type="entry name" value="Metal-dependent hydrolases"/>
    <property type="match status" value="1"/>
</dbReference>
<evidence type="ECO:0000256" key="1">
    <source>
        <dbReference type="ARBA" id="ARBA00001947"/>
    </source>
</evidence>
<dbReference type="PROSITE" id="PS00485">
    <property type="entry name" value="A_DEAMINASE"/>
    <property type="match status" value="1"/>
</dbReference>
<dbReference type="InterPro" id="IPR032466">
    <property type="entry name" value="Metal_Hydrolase"/>
</dbReference>
<comment type="cofactor">
    <cofactor evidence="1">
        <name>Zn(2+)</name>
        <dbReference type="ChEBI" id="CHEBI:29105"/>
    </cofactor>
</comment>
<dbReference type="STRING" id="862719.AZOLI_0944"/>
<feature type="domain" description="Adenosine deaminase" evidence="6">
    <location>
        <begin position="70"/>
        <end position="132"/>
    </location>
</feature>
<dbReference type="OrthoDB" id="105475at2"/>
<organism evidence="7 8">
    <name type="scientific">Azospirillum lipoferum (strain 4B)</name>
    <dbReference type="NCBI Taxonomy" id="862719"/>
    <lineage>
        <taxon>Bacteria</taxon>
        <taxon>Pseudomonadati</taxon>
        <taxon>Pseudomonadota</taxon>
        <taxon>Alphaproteobacteria</taxon>
        <taxon>Rhodospirillales</taxon>
        <taxon>Azospirillaceae</taxon>
        <taxon>Azospirillum</taxon>
    </lineage>
</organism>
<name>G7Z4G5_AZOL4</name>
<dbReference type="SUPFAM" id="SSF51556">
    <property type="entry name" value="Metallo-dependent hydrolases"/>
    <property type="match status" value="1"/>
</dbReference>
<dbReference type="RefSeq" id="WP_014247309.1">
    <property type="nucleotide sequence ID" value="NC_016622.1"/>
</dbReference>
<gene>
    <name evidence="7" type="ordered locus">AZOLI_0944</name>
</gene>
<keyword evidence="8" id="KW-1185">Reference proteome</keyword>
<evidence type="ECO:0000256" key="4">
    <source>
        <dbReference type="ARBA" id="ARBA00022801"/>
    </source>
</evidence>
<dbReference type="EMBL" id="FQ311868">
    <property type="protein sequence ID" value="CBS86283.1"/>
    <property type="molecule type" value="Genomic_DNA"/>
</dbReference>
<reference evidence="8" key="1">
    <citation type="journal article" date="2011" name="PLoS Genet.">
        <title>Azospirillum genomes reveal transition of bacteria from aquatic to terrestrial environments.</title>
        <authorList>
            <person name="Wisniewski-Dye F."/>
            <person name="Borziak K."/>
            <person name="Khalsa-Moyers G."/>
            <person name="Alexandre G."/>
            <person name="Sukharnikov L.O."/>
            <person name="Wuichet K."/>
            <person name="Hurst G.B."/>
            <person name="McDonald W.H."/>
            <person name="Robertson J.S."/>
            <person name="Barbe V."/>
            <person name="Calteau A."/>
            <person name="Rouy Z."/>
            <person name="Mangenot S."/>
            <person name="Prigent-Combaret C."/>
            <person name="Normand P."/>
            <person name="Boyer M."/>
            <person name="Siguier P."/>
            <person name="Dessaux Y."/>
            <person name="Elmerich C."/>
            <person name="Condemine G."/>
            <person name="Krishnen G."/>
            <person name="Kennedy I."/>
            <person name="Paterson A.H."/>
            <person name="Gonzalez V."/>
            <person name="Mavingui P."/>
            <person name="Zhulin I.B."/>
        </authorList>
    </citation>
    <scope>NUCLEOTIDE SEQUENCE [LARGE SCALE GENOMIC DNA]</scope>
    <source>
        <strain evidence="8">4B</strain>
    </source>
</reference>
<dbReference type="EC" id="3.5.4.4" evidence="7"/>
<proteinExistence type="inferred from homology"/>
<dbReference type="GO" id="GO:0046872">
    <property type="term" value="F:metal ion binding"/>
    <property type="evidence" value="ECO:0007669"/>
    <property type="project" value="UniProtKB-KW"/>
</dbReference>
<dbReference type="Pfam" id="PF00962">
    <property type="entry name" value="A_deaminase"/>
    <property type="match status" value="1"/>
</dbReference>
<dbReference type="Proteomes" id="UP000005667">
    <property type="component" value="Chromosome"/>
</dbReference>
<dbReference type="HOGENOM" id="CLU_1591239_0_0_5"/>
<evidence type="ECO:0000256" key="3">
    <source>
        <dbReference type="ARBA" id="ARBA00022723"/>
    </source>
</evidence>
<dbReference type="KEGG" id="ali:AZOLI_0944"/>
<keyword evidence="3" id="KW-0479">Metal-binding</keyword>
<comment type="similarity">
    <text evidence="2">Belongs to the metallo-dependent hydrolases superfamily. Adenosine and AMP deaminases family.</text>
</comment>
<evidence type="ECO:0000313" key="8">
    <source>
        <dbReference type="Proteomes" id="UP000005667"/>
    </source>
</evidence>
<keyword evidence="4 7" id="KW-0378">Hydrolase</keyword>
<evidence type="ECO:0000313" key="7">
    <source>
        <dbReference type="EMBL" id="CBS86283.1"/>
    </source>
</evidence>
<accession>G7Z4G5</accession>